<comment type="caution">
    <text evidence="2">The sequence shown here is derived from an EMBL/GenBank/DDBJ whole genome shotgun (WGS) entry which is preliminary data.</text>
</comment>
<dbReference type="SUPFAM" id="SSF52540">
    <property type="entry name" value="P-loop containing nucleoside triphosphate hydrolases"/>
    <property type="match status" value="1"/>
</dbReference>
<sequence>MIAVENLLVKLGGDEVLRGVNAVFEGRHLVLGPNGSGKTTLFRVVSGLLPYRGRVEIDGRPLEEVRGAVGLLATNLAEVYSLAPVKALELLHLFSDLAGVDSARALALLEELGVGGELLGKRRLWELSAGTRKAFTTALALAAGARNVLLDEPFEQLDPAKKVRLVNELRACSSVVVVNTHETWVLEVLPDWEVYLAFEGRLYGPVPAWRLENAVVVEGRSDDALLTVETRAGCFSIVEGGGGRTLTELLTLDRVYELLTSASFRESLRGGRG</sequence>
<keyword evidence="2" id="KW-0067">ATP-binding</keyword>
<protein>
    <submittedName>
        <fullName evidence="2">ATP-binding cassette domain-containing protein</fullName>
    </submittedName>
</protein>
<keyword evidence="2" id="KW-0547">Nucleotide-binding</keyword>
<dbReference type="Gene3D" id="3.40.50.300">
    <property type="entry name" value="P-loop containing nucleotide triphosphate hydrolases"/>
    <property type="match status" value="1"/>
</dbReference>
<evidence type="ECO:0000313" key="2">
    <source>
        <dbReference type="EMBL" id="HHP05071.1"/>
    </source>
</evidence>
<name>A0A7J3X7M2_THEPE</name>
<dbReference type="GO" id="GO:0016887">
    <property type="term" value="F:ATP hydrolysis activity"/>
    <property type="evidence" value="ECO:0007669"/>
    <property type="project" value="InterPro"/>
</dbReference>
<gene>
    <name evidence="2" type="ORF">ENM88_04895</name>
</gene>
<dbReference type="AlphaFoldDB" id="A0A7J3X7M2"/>
<reference evidence="2" key="1">
    <citation type="journal article" date="2020" name="mSystems">
        <title>Genome- and Community-Level Interaction Insights into Carbon Utilization and Element Cycling Functions of Hydrothermarchaeota in Hydrothermal Sediment.</title>
        <authorList>
            <person name="Zhou Z."/>
            <person name="Liu Y."/>
            <person name="Xu W."/>
            <person name="Pan J."/>
            <person name="Luo Z.H."/>
            <person name="Li M."/>
        </authorList>
    </citation>
    <scope>NUCLEOTIDE SEQUENCE [LARGE SCALE GENOMIC DNA]</scope>
    <source>
        <strain evidence="2">SpSt-1125</strain>
    </source>
</reference>
<dbReference type="EMBL" id="DRZM01000150">
    <property type="protein sequence ID" value="HHP05071.1"/>
    <property type="molecule type" value="Genomic_DNA"/>
</dbReference>
<feature type="domain" description="ABC transporter" evidence="1">
    <location>
        <begin position="2"/>
        <end position="224"/>
    </location>
</feature>
<dbReference type="InterPro" id="IPR027417">
    <property type="entry name" value="P-loop_NTPase"/>
</dbReference>
<dbReference type="InterPro" id="IPR003439">
    <property type="entry name" value="ABC_transporter-like_ATP-bd"/>
</dbReference>
<dbReference type="PROSITE" id="PS50893">
    <property type="entry name" value="ABC_TRANSPORTER_2"/>
    <property type="match status" value="1"/>
</dbReference>
<proteinExistence type="predicted"/>
<accession>A0A7J3X7M2</accession>
<dbReference type="PANTHER" id="PTHR43850">
    <property type="entry name" value="ABC TRANSPORTER ATP-BINDING PROTEIN MA_4021-RELATED"/>
    <property type="match status" value="1"/>
</dbReference>
<dbReference type="PANTHER" id="PTHR43850:SF2">
    <property type="entry name" value="ABC TRANSPORTER ATP-BINDING PROTEIN MA_4021-RELATED"/>
    <property type="match status" value="1"/>
</dbReference>
<evidence type="ECO:0000259" key="1">
    <source>
        <dbReference type="PROSITE" id="PS50893"/>
    </source>
</evidence>
<dbReference type="GO" id="GO:0005524">
    <property type="term" value="F:ATP binding"/>
    <property type="evidence" value="ECO:0007669"/>
    <property type="project" value="UniProtKB-KW"/>
</dbReference>
<organism evidence="2">
    <name type="scientific">Thermofilum pendens</name>
    <dbReference type="NCBI Taxonomy" id="2269"/>
    <lineage>
        <taxon>Archaea</taxon>
        <taxon>Thermoproteota</taxon>
        <taxon>Thermoprotei</taxon>
        <taxon>Thermofilales</taxon>
        <taxon>Thermofilaceae</taxon>
        <taxon>Thermofilum</taxon>
    </lineage>
</organism>
<dbReference type="Pfam" id="PF00005">
    <property type="entry name" value="ABC_tran"/>
    <property type="match status" value="1"/>
</dbReference>